<dbReference type="EMBL" id="JAGMWN010000013">
    <property type="protein sequence ID" value="MBP5858928.1"/>
    <property type="molecule type" value="Genomic_DNA"/>
</dbReference>
<dbReference type="GO" id="GO:0005886">
    <property type="term" value="C:plasma membrane"/>
    <property type="evidence" value="ECO:0007669"/>
    <property type="project" value="UniProtKB-SubCell"/>
</dbReference>
<dbReference type="InterPro" id="IPR035906">
    <property type="entry name" value="MetI-like_sf"/>
</dbReference>
<dbReference type="PROSITE" id="PS50928">
    <property type="entry name" value="ABC_TM1"/>
    <property type="match status" value="2"/>
</dbReference>
<keyword evidence="3" id="KW-1003">Cell membrane</keyword>
<keyword evidence="4 7" id="KW-0812">Transmembrane</keyword>
<keyword evidence="2" id="KW-0813">Transport</keyword>
<organism evidence="9 10">
    <name type="scientific">Marivibrio halodurans</name>
    <dbReference type="NCBI Taxonomy" id="2039722"/>
    <lineage>
        <taxon>Bacteria</taxon>
        <taxon>Pseudomonadati</taxon>
        <taxon>Pseudomonadota</taxon>
        <taxon>Alphaproteobacteria</taxon>
        <taxon>Rhodospirillales</taxon>
        <taxon>Rhodospirillaceae</taxon>
        <taxon>Marivibrio</taxon>
    </lineage>
</organism>
<feature type="domain" description="ABC transmembrane type-1" evidence="8">
    <location>
        <begin position="364"/>
        <end position="552"/>
    </location>
</feature>
<dbReference type="SUPFAM" id="SSF161098">
    <property type="entry name" value="MetI-like"/>
    <property type="match status" value="2"/>
</dbReference>
<comment type="subcellular location">
    <subcellularLocation>
        <location evidence="1">Cell membrane</location>
        <topology evidence="1">Multi-pass membrane protein</topology>
    </subcellularLocation>
</comment>
<proteinExistence type="predicted"/>
<gene>
    <name evidence="9" type="ORF">KAJ83_18050</name>
</gene>
<evidence type="ECO:0000256" key="3">
    <source>
        <dbReference type="ARBA" id="ARBA00022475"/>
    </source>
</evidence>
<dbReference type="PANTHER" id="PTHR30183:SF6">
    <property type="entry name" value="INNER MEMBRANE ABC TRANSPORTER PERMEASE PROTEIN YNJC"/>
    <property type="match status" value="1"/>
</dbReference>
<dbReference type="CDD" id="cd06261">
    <property type="entry name" value="TM_PBP2"/>
    <property type="match status" value="2"/>
</dbReference>
<evidence type="ECO:0000256" key="7">
    <source>
        <dbReference type="SAM" id="Phobius"/>
    </source>
</evidence>
<evidence type="ECO:0000256" key="6">
    <source>
        <dbReference type="ARBA" id="ARBA00023136"/>
    </source>
</evidence>
<keyword evidence="10" id="KW-1185">Reference proteome</keyword>
<comment type="caution">
    <text evidence="9">The sequence shown here is derived from an EMBL/GenBank/DDBJ whole genome shotgun (WGS) entry which is preliminary data.</text>
</comment>
<feature type="transmembrane region" description="Helical" evidence="7">
    <location>
        <begin position="400"/>
        <end position="426"/>
    </location>
</feature>
<keyword evidence="5 7" id="KW-1133">Transmembrane helix</keyword>
<feature type="transmembrane region" description="Helical" evidence="7">
    <location>
        <begin position="217"/>
        <end position="237"/>
    </location>
</feature>
<dbReference type="Gene3D" id="1.10.3720.10">
    <property type="entry name" value="MetI-like"/>
    <property type="match status" value="2"/>
</dbReference>
<feature type="transmembrane region" description="Helical" evidence="7">
    <location>
        <begin position="106"/>
        <end position="127"/>
    </location>
</feature>
<feature type="transmembrane region" description="Helical" evidence="7">
    <location>
        <begin position="156"/>
        <end position="180"/>
    </location>
</feature>
<feature type="domain" description="ABC transmembrane type-1" evidence="8">
    <location>
        <begin position="69"/>
        <end position="280"/>
    </location>
</feature>
<evidence type="ECO:0000256" key="1">
    <source>
        <dbReference type="ARBA" id="ARBA00004651"/>
    </source>
</evidence>
<keyword evidence="6 7" id="KW-0472">Membrane</keyword>
<feature type="transmembrane region" description="Helical" evidence="7">
    <location>
        <begin position="484"/>
        <end position="505"/>
    </location>
</feature>
<protein>
    <submittedName>
        <fullName evidence="9">ABC transporter permease</fullName>
    </submittedName>
</protein>
<evidence type="ECO:0000313" key="9">
    <source>
        <dbReference type="EMBL" id="MBP5858928.1"/>
    </source>
</evidence>
<feature type="transmembrane region" description="Helical" evidence="7">
    <location>
        <begin position="355"/>
        <end position="388"/>
    </location>
</feature>
<dbReference type="Proteomes" id="UP000672602">
    <property type="component" value="Unassembled WGS sequence"/>
</dbReference>
<sequence length="570" mass="60188">MEATRPGQRRGWLRFAPAVTLLLFLGPVGAGLVGAVLPAFGYLPALGGDGPSLDPWRRLAAYPGTGSAVGMSLWTGLAAATLSFTLTTGFAAACHGTRLFRRMQRLFAPLLAVPHAAFALGLAFLLAPSGWLLRVLSPWATGYQWPPDIALSPDPYGLNLILALVVKETPFLFLMTLGALAQVPADRTLAVARGLGYGRATAWIKAVLPLVYRQIRLPILAVVAFSVSVVDVALLLTGSTSPTLAILIMRWANDPDLAFQFVAAAGACLQLGVALAAILAWTGGERLVARLGRRWVMDGARGGAEGAARIATALTVAVAGVGVAALAAMGVWSVARRWRWPDALPSEWSLGNWAGFSGMAGGPAATTLIVGLVAAVIGLVLVLACLEAEDRAGRRPTSRALWLLYTPLIVPQVAFLFGAQVLLLGLGLEGTWGALIWAHLLFVLPYMFLSLSEPFRRLDPRYARGALCLGAGPNRVFWRIKLPMLTRAVAIALAVGFAVSVGEYLPTVFAGGGRITTLTTEAVARAGGGDFRVIGVFAVLQAALPLIGFLLASILPGWLHRHRRGMREGL</sequence>
<dbReference type="InterPro" id="IPR000515">
    <property type="entry name" value="MetI-like"/>
</dbReference>
<feature type="transmembrane region" description="Helical" evidence="7">
    <location>
        <begin position="533"/>
        <end position="559"/>
    </location>
</feature>
<feature type="transmembrane region" description="Helical" evidence="7">
    <location>
        <begin position="73"/>
        <end position="94"/>
    </location>
</feature>
<reference evidence="9" key="1">
    <citation type="submission" date="2021-04" db="EMBL/GenBank/DDBJ databases">
        <authorList>
            <person name="Zhang D.-C."/>
        </authorList>
    </citation>
    <scope>NUCLEOTIDE SEQUENCE</scope>
    <source>
        <strain evidence="9">CGMCC 1.15697</strain>
    </source>
</reference>
<feature type="transmembrane region" description="Helical" evidence="7">
    <location>
        <begin position="257"/>
        <end position="281"/>
    </location>
</feature>
<dbReference type="GO" id="GO:0055085">
    <property type="term" value="P:transmembrane transport"/>
    <property type="evidence" value="ECO:0007669"/>
    <property type="project" value="InterPro"/>
</dbReference>
<name>A0A8J7S5L2_9PROT</name>
<evidence type="ECO:0000313" key="10">
    <source>
        <dbReference type="Proteomes" id="UP000672602"/>
    </source>
</evidence>
<evidence type="ECO:0000256" key="2">
    <source>
        <dbReference type="ARBA" id="ARBA00022448"/>
    </source>
</evidence>
<accession>A0A8J7S5L2</accession>
<evidence type="ECO:0000256" key="5">
    <source>
        <dbReference type="ARBA" id="ARBA00022989"/>
    </source>
</evidence>
<evidence type="ECO:0000256" key="4">
    <source>
        <dbReference type="ARBA" id="ARBA00022692"/>
    </source>
</evidence>
<evidence type="ECO:0000259" key="8">
    <source>
        <dbReference type="PROSITE" id="PS50928"/>
    </source>
</evidence>
<feature type="transmembrane region" description="Helical" evidence="7">
    <location>
        <begin position="432"/>
        <end position="451"/>
    </location>
</feature>
<dbReference type="PANTHER" id="PTHR30183">
    <property type="entry name" value="MOLYBDENUM TRANSPORT SYSTEM PERMEASE PROTEIN MODB"/>
    <property type="match status" value="1"/>
</dbReference>
<feature type="transmembrane region" description="Helical" evidence="7">
    <location>
        <begin position="21"/>
        <end position="43"/>
    </location>
</feature>
<feature type="transmembrane region" description="Helical" evidence="7">
    <location>
        <begin position="310"/>
        <end position="335"/>
    </location>
</feature>
<dbReference type="AlphaFoldDB" id="A0A8J7S5L2"/>